<evidence type="ECO:0008006" key="3">
    <source>
        <dbReference type="Google" id="ProtNLM"/>
    </source>
</evidence>
<proteinExistence type="predicted"/>
<gene>
    <name evidence="1" type="ORF">GJU41_23260</name>
</gene>
<keyword evidence="2" id="KW-1185">Reference proteome</keyword>
<comment type="caution">
    <text evidence="1">The sequence shown here is derived from an EMBL/GenBank/DDBJ whole genome shotgun (WGS) entry which is preliminary data.</text>
</comment>
<dbReference type="AlphaFoldDB" id="A0A6I2MEY7"/>
<protein>
    <recommendedName>
        <fullName evidence="3">Helix-turn-helix domain-containing protein</fullName>
    </recommendedName>
</protein>
<dbReference type="RefSeq" id="WP_154319723.1">
    <property type="nucleotide sequence ID" value="NZ_CAJFZX010000011.1"/>
</dbReference>
<evidence type="ECO:0000313" key="2">
    <source>
        <dbReference type="Proteomes" id="UP000441585"/>
    </source>
</evidence>
<reference evidence="1 2" key="1">
    <citation type="submission" date="2019-11" db="EMBL/GenBank/DDBJ databases">
        <title>Bacillus idriensis genome.</title>
        <authorList>
            <person name="Konopka E.N."/>
            <person name="Newman J.D."/>
        </authorList>
    </citation>
    <scope>NUCLEOTIDE SEQUENCE [LARGE SCALE GENOMIC DNA]</scope>
    <source>
        <strain evidence="1 2">DSM 19097</strain>
    </source>
</reference>
<sequence>MNVKIDDNIDKVKEITLSPEAMKEMIDTLNVSIRQTALDIGISHSTLSRYIRKENKRQNFINKLRRDLEAS</sequence>
<evidence type="ECO:0000313" key="1">
    <source>
        <dbReference type="EMBL" id="MRX56865.1"/>
    </source>
</evidence>
<organism evidence="1 2">
    <name type="scientific">Metabacillus idriensis</name>
    <dbReference type="NCBI Taxonomy" id="324768"/>
    <lineage>
        <taxon>Bacteria</taxon>
        <taxon>Bacillati</taxon>
        <taxon>Bacillota</taxon>
        <taxon>Bacilli</taxon>
        <taxon>Bacillales</taxon>
        <taxon>Bacillaceae</taxon>
        <taxon>Metabacillus</taxon>
    </lineage>
</organism>
<accession>A0A6I2MEY7</accession>
<dbReference type="EMBL" id="WKKF01000018">
    <property type="protein sequence ID" value="MRX56865.1"/>
    <property type="molecule type" value="Genomic_DNA"/>
</dbReference>
<dbReference type="Proteomes" id="UP000441585">
    <property type="component" value="Unassembled WGS sequence"/>
</dbReference>
<name>A0A6I2MEY7_9BACI</name>